<dbReference type="InterPro" id="IPR016082">
    <property type="entry name" value="Ribosomal_uL30_ferredoxin-like"/>
</dbReference>
<dbReference type="Pfam" id="PF00327">
    <property type="entry name" value="Ribosomal_L30"/>
    <property type="match status" value="1"/>
</dbReference>
<dbReference type="InterPro" id="IPR036919">
    <property type="entry name" value="Ribo_uL30_ferredoxin-like_sf"/>
</dbReference>
<gene>
    <name evidence="5" type="primary">rpmD</name>
    <name evidence="8" type="ORF">A9A59_2615</name>
</gene>
<comment type="similarity">
    <text evidence="1 5 6">Belongs to the universal ribosomal protein uL30 family.</text>
</comment>
<dbReference type="Proteomes" id="UP000223071">
    <property type="component" value="Unassembled WGS sequence"/>
</dbReference>
<evidence type="ECO:0000259" key="7">
    <source>
        <dbReference type="Pfam" id="PF00327"/>
    </source>
</evidence>
<dbReference type="FunFam" id="3.30.1390.20:FF:000001">
    <property type="entry name" value="50S ribosomal protein L30"/>
    <property type="match status" value="1"/>
</dbReference>
<dbReference type="GO" id="GO:0006412">
    <property type="term" value="P:translation"/>
    <property type="evidence" value="ECO:0007669"/>
    <property type="project" value="UniProtKB-UniRule"/>
</dbReference>
<feature type="domain" description="Large ribosomal subunit protein uL30-like ferredoxin-like fold" evidence="7">
    <location>
        <begin position="21"/>
        <end position="70"/>
    </location>
</feature>
<dbReference type="Gene3D" id="3.30.1390.20">
    <property type="entry name" value="Ribosomal protein L30, ferredoxin-like fold domain"/>
    <property type="match status" value="1"/>
</dbReference>
<dbReference type="NCBIfam" id="TIGR01308">
    <property type="entry name" value="rpmD_bact"/>
    <property type="match status" value="1"/>
</dbReference>
<dbReference type="EMBL" id="PDJQ01000001">
    <property type="protein sequence ID" value="PFG75347.1"/>
    <property type="molecule type" value="Genomic_DNA"/>
</dbReference>
<evidence type="ECO:0000256" key="2">
    <source>
        <dbReference type="ARBA" id="ARBA00011838"/>
    </source>
</evidence>
<dbReference type="InterPro" id="IPR018038">
    <property type="entry name" value="Ribosomal_uL30_CS"/>
</dbReference>
<comment type="subunit">
    <text evidence="2 5">Part of the 50S ribosomal subunit.</text>
</comment>
<dbReference type="GO" id="GO:0022625">
    <property type="term" value="C:cytosolic large ribosomal subunit"/>
    <property type="evidence" value="ECO:0007669"/>
    <property type="project" value="TreeGrafter"/>
</dbReference>
<sequence length="77" mass="8430">MAPANAASPSPVENSEMPRLTVTWRKSAIGYNKEQKDTIRKLGLRRLQQSVEVEDTPAIRGMIAKVSHLVDVKEGGA</sequence>
<keyword evidence="3 5" id="KW-0689">Ribosomal protein</keyword>
<dbReference type="GO" id="GO:0003735">
    <property type="term" value="F:structural constituent of ribosome"/>
    <property type="evidence" value="ECO:0007669"/>
    <property type="project" value="InterPro"/>
</dbReference>
<evidence type="ECO:0000256" key="1">
    <source>
        <dbReference type="ARBA" id="ARBA00007594"/>
    </source>
</evidence>
<protein>
    <recommendedName>
        <fullName evidence="5">Large ribosomal subunit protein uL30</fullName>
    </recommendedName>
</protein>
<evidence type="ECO:0000256" key="3">
    <source>
        <dbReference type="ARBA" id="ARBA00022980"/>
    </source>
</evidence>
<name>A0A2A9HH49_TEPT2</name>
<dbReference type="SUPFAM" id="SSF55129">
    <property type="entry name" value="Ribosomal protein L30p/L7e"/>
    <property type="match status" value="1"/>
</dbReference>
<reference evidence="8 9" key="1">
    <citation type="submission" date="2017-09" db="EMBL/GenBank/DDBJ databases">
        <title>Sequencing the genomes of two abundant thermophiles in Great Basin hot springs: Thermocrinis jamiesonii and novel Chloroflexi Thermoflexus hugenholtzii.</title>
        <authorList>
            <person name="Hedlund B."/>
        </authorList>
    </citation>
    <scope>NUCLEOTIDE SEQUENCE [LARGE SCALE GENOMIC DNA]</scope>
    <source>
        <strain evidence="8 9">G233</strain>
    </source>
</reference>
<keyword evidence="9" id="KW-1185">Reference proteome</keyword>
<dbReference type="AlphaFoldDB" id="A0A2A9HH49"/>
<evidence type="ECO:0000313" key="8">
    <source>
        <dbReference type="EMBL" id="PFG75347.1"/>
    </source>
</evidence>
<accession>A0A2A9HH49</accession>
<dbReference type="PANTHER" id="PTHR15892:SF2">
    <property type="entry name" value="LARGE RIBOSOMAL SUBUNIT PROTEIN UL30M"/>
    <property type="match status" value="1"/>
</dbReference>
<evidence type="ECO:0000256" key="4">
    <source>
        <dbReference type="ARBA" id="ARBA00023274"/>
    </source>
</evidence>
<dbReference type="InterPro" id="IPR005996">
    <property type="entry name" value="Ribosomal_uL30_bac-type"/>
</dbReference>
<dbReference type="PANTHER" id="PTHR15892">
    <property type="entry name" value="MITOCHONDRIAL RIBOSOMAL PROTEIN L30"/>
    <property type="match status" value="1"/>
</dbReference>
<evidence type="ECO:0000313" key="9">
    <source>
        <dbReference type="Proteomes" id="UP000223071"/>
    </source>
</evidence>
<organism evidence="8 9">
    <name type="scientific">Tepidiforma thermophila (strain KCTC 52669 / CGMCC 1.13589 / G233)</name>
    <dbReference type="NCBI Taxonomy" id="2761530"/>
    <lineage>
        <taxon>Bacteria</taxon>
        <taxon>Bacillati</taxon>
        <taxon>Chloroflexota</taxon>
        <taxon>Tepidiformia</taxon>
        <taxon>Tepidiformales</taxon>
        <taxon>Tepidiformaceae</taxon>
        <taxon>Tepidiforma</taxon>
    </lineage>
</organism>
<evidence type="ECO:0000256" key="6">
    <source>
        <dbReference type="RuleBase" id="RU003734"/>
    </source>
</evidence>
<evidence type="ECO:0000256" key="5">
    <source>
        <dbReference type="HAMAP-Rule" id="MF_01371"/>
    </source>
</evidence>
<proteinExistence type="inferred from homology"/>
<comment type="caution">
    <text evidence="8">The sequence shown here is derived from an EMBL/GenBank/DDBJ whole genome shotgun (WGS) entry which is preliminary data.</text>
</comment>
<keyword evidence="4 5" id="KW-0687">Ribonucleoprotein</keyword>
<dbReference type="HAMAP" id="MF_01371_B">
    <property type="entry name" value="Ribosomal_uL30_B"/>
    <property type="match status" value="1"/>
</dbReference>
<dbReference type="CDD" id="cd01658">
    <property type="entry name" value="Ribosomal_L30"/>
    <property type="match status" value="1"/>
</dbReference>
<dbReference type="PROSITE" id="PS00634">
    <property type="entry name" value="RIBOSOMAL_L30"/>
    <property type="match status" value="1"/>
</dbReference>